<gene>
    <name evidence="1" type="ORF">BRUM_0378</name>
</gene>
<name>A0A087D510_BIFRU</name>
<organism evidence="1 2">
    <name type="scientific">Bifidobacterium ruminantium</name>
    <dbReference type="NCBI Taxonomy" id="78346"/>
    <lineage>
        <taxon>Bacteria</taxon>
        <taxon>Bacillati</taxon>
        <taxon>Actinomycetota</taxon>
        <taxon>Actinomycetes</taxon>
        <taxon>Bifidobacteriales</taxon>
        <taxon>Bifidobacteriaceae</taxon>
        <taxon>Bifidobacterium</taxon>
    </lineage>
</organism>
<accession>A0A087D510</accession>
<reference evidence="1 2" key="1">
    <citation type="submission" date="2014-03" db="EMBL/GenBank/DDBJ databases">
        <title>Genomics of Bifidobacteria.</title>
        <authorList>
            <person name="Ventura M."/>
            <person name="Milani C."/>
            <person name="Lugli G.A."/>
        </authorList>
    </citation>
    <scope>NUCLEOTIDE SEQUENCE [LARGE SCALE GENOMIC DNA]</scope>
    <source>
        <strain evidence="1 2">LMG 21811</strain>
    </source>
</reference>
<dbReference type="EMBL" id="JGZL01000003">
    <property type="protein sequence ID" value="KFI90610.1"/>
    <property type="molecule type" value="Genomic_DNA"/>
</dbReference>
<evidence type="ECO:0000313" key="2">
    <source>
        <dbReference type="Proteomes" id="UP000029078"/>
    </source>
</evidence>
<protein>
    <submittedName>
        <fullName evidence="1">Uncharacterized protein</fullName>
    </submittedName>
</protein>
<evidence type="ECO:0000313" key="1">
    <source>
        <dbReference type="EMBL" id="KFI90610.1"/>
    </source>
</evidence>
<proteinExistence type="predicted"/>
<dbReference type="Proteomes" id="UP000029078">
    <property type="component" value="Unassembled WGS sequence"/>
</dbReference>
<keyword evidence="2" id="KW-1185">Reference proteome</keyword>
<dbReference type="AlphaFoldDB" id="A0A087D510"/>
<comment type="caution">
    <text evidence="1">The sequence shown here is derived from an EMBL/GenBank/DDBJ whole genome shotgun (WGS) entry which is preliminary data.</text>
</comment>
<sequence>MMRLMIAGGIYLLLLALVLLFNRGAHMWRRHNP</sequence>